<dbReference type="STRING" id="477690.SAMN05216474_2591"/>
<dbReference type="OrthoDB" id="9797341at2"/>
<dbReference type="InterPro" id="IPR011006">
    <property type="entry name" value="CheY-like_superfamily"/>
</dbReference>
<dbReference type="SUPFAM" id="SSF46894">
    <property type="entry name" value="C-terminal effector domain of the bipartite response regulators"/>
    <property type="match status" value="1"/>
</dbReference>
<dbReference type="InterPro" id="IPR001789">
    <property type="entry name" value="Sig_transdc_resp-reg_receiver"/>
</dbReference>
<evidence type="ECO:0000313" key="7">
    <source>
        <dbReference type="Proteomes" id="UP000236454"/>
    </source>
</evidence>
<dbReference type="CDD" id="cd17535">
    <property type="entry name" value="REC_NarL-like"/>
    <property type="match status" value="1"/>
</dbReference>
<dbReference type="Pfam" id="PF00196">
    <property type="entry name" value="GerE"/>
    <property type="match status" value="1"/>
</dbReference>
<dbReference type="Gene3D" id="3.40.50.2300">
    <property type="match status" value="1"/>
</dbReference>
<dbReference type="PROSITE" id="PS50043">
    <property type="entry name" value="HTH_LUXR_2"/>
    <property type="match status" value="1"/>
</dbReference>
<gene>
    <name evidence="6" type="ORF">SAMN05216474_2591</name>
</gene>
<proteinExistence type="predicted"/>
<feature type="domain" description="Response regulatory" evidence="5">
    <location>
        <begin position="5"/>
        <end position="123"/>
    </location>
</feature>
<dbReference type="GO" id="GO:0006355">
    <property type="term" value="P:regulation of DNA-templated transcription"/>
    <property type="evidence" value="ECO:0007669"/>
    <property type="project" value="InterPro"/>
</dbReference>
<evidence type="ECO:0000259" key="5">
    <source>
        <dbReference type="PROSITE" id="PS50110"/>
    </source>
</evidence>
<dbReference type="PANTHER" id="PTHR43214:SF17">
    <property type="entry name" value="TRANSCRIPTIONAL REGULATORY PROTEIN RCSB"/>
    <property type="match status" value="1"/>
</dbReference>
<name>A0A1I7B980_9FLAO</name>
<sequence>MENINIAVVDDHKLFRSGLANLIQNINSNFTVVCEADHGKHFLEQLENQIIPDLALVDINMPVMDGFQTVKQLKELYPKMKLLVVTMNDDDTSLLKMLRLGIKGYISKDVDPEELERAIIDMVDKGFHYTEQMTSQLIGTINGDKSELEKQDALNPKELRFIELACSEDTYDKIADKMCLSVKTIDNYRASVFDKLGVKSRVGLVMYAMQNGLFI</sequence>
<feature type="domain" description="HTH luxR-type" evidence="4">
    <location>
        <begin position="147"/>
        <end position="212"/>
    </location>
</feature>
<dbReference type="GO" id="GO:0000160">
    <property type="term" value="P:phosphorelay signal transduction system"/>
    <property type="evidence" value="ECO:0007669"/>
    <property type="project" value="InterPro"/>
</dbReference>
<dbReference type="Proteomes" id="UP000236454">
    <property type="component" value="Unassembled WGS sequence"/>
</dbReference>
<accession>A0A1I7B980</accession>
<dbReference type="PROSITE" id="PS50110">
    <property type="entry name" value="RESPONSE_REGULATORY"/>
    <property type="match status" value="1"/>
</dbReference>
<protein>
    <submittedName>
        <fullName evidence="6">Two component transcriptional regulator, LuxR family</fullName>
    </submittedName>
</protein>
<keyword evidence="1 3" id="KW-0597">Phosphoprotein</keyword>
<evidence type="ECO:0000256" key="3">
    <source>
        <dbReference type="PROSITE-ProRule" id="PRU00169"/>
    </source>
</evidence>
<dbReference type="InterPro" id="IPR016032">
    <property type="entry name" value="Sig_transdc_resp-reg_C-effctor"/>
</dbReference>
<evidence type="ECO:0000256" key="2">
    <source>
        <dbReference type="ARBA" id="ARBA00023125"/>
    </source>
</evidence>
<dbReference type="InterPro" id="IPR058245">
    <property type="entry name" value="NreC/VraR/RcsB-like_REC"/>
</dbReference>
<dbReference type="EMBL" id="FPAS01000005">
    <property type="protein sequence ID" value="SFT83756.1"/>
    <property type="molecule type" value="Genomic_DNA"/>
</dbReference>
<dbReference type="InterPro" id="IPR000792">
    <property type="entry name" value="Tscrpt_reg_LuxR_C"/>
</dbReference>
<evidence type="ECO:0000313" key="6">
    <source>
        <dbReference type="EMBL" id="SFT83756.1"/>
    </source>
</evidence>
<dbReference type="PANTHER" id="PTHR43214">
    <property type="entry name" value="TWO-COMPONENT RESPONSE REGULATOR"/>
    <property type="match status" value="1"/>
</dbReference>
<dbReference type="SMART" id="SM00421">
    <property type="entry name" value="HTH_LUXR"/>
    <property type="match status" value="1"/>
</dbReference>
<reference evidence="6 7" key="1">
    <citation type="submission" date="2016-10" db="EMBL/GenBank/DDBJ databases">
        <authorList>
            <person name="de Groot N.N."/>
        </authorList>
    </citation>
    <scope>NUCLEOTIDE SEQUENCE [LARGE SCALE GENOMIC DNA]</scope>
    <source>
        <strain evidence="6 7">CGMCC 1.7005</strain>
    </source>
</reference>
<dbReference type="InterPro" id="IPR039420">
    <property type="entry name" value="WalR-like"/>
</dbReference>
<dbReference type="AlphaFoldDB" id="A0A1I7B980"/>
<feature type="modified residue" description="4-aspartylphosphate" evidence="3">
    <location>
        <position position="58"/>
    </location>
</feature>
<keyword evidence="2" id="KW-0238">DNA-binding</keyword>
<dbReference type="SMART" id="SM00448">
    <property type="entry name" value="REC"/>
    <property type="match status" value="1"/>
</dbReference>
<evidence type="ECO:0000259" key="4">
    <source>
        <dbReference type="PROSITE" id="PS50043"/>
    </source>
</evidence>
<dbReference type="RefSeq" id="WP_090251087.1">
    <property type="nucleotide sequence ID" value="NZ_FPAS01000005.1"/>
</dbReference>
<keyword evidence="7" id="KW-1185">Reference proteome</keyword>
<dbReference type="GO" id="GO:0003677">
    <property type="term" value="F:DNA binding"/>
    <property type="evidence" value="ECO:0007669"/>
    <property type="project" value="UniProtKB-KW"/>
</dbReference>
<organism evidence="6 7">
    <name type="scientific">Lishizhenia tianjinensis</name>
    <dbReference type="NCBI Taxonomy" id="477690"/>
    <lineage>
        <taxon>Bacteria</taxon>
        <taxon>Pseudomonadati</taxon>
        <taxon>Bacteroidota</taxon>
        <taxon>Flavobacteriia</taxon>
        <taxon>Flavobacteriales</taxon>
        <taxon>Crocinitomicaceae</taxon>
        <taxon>Lishizhenia</taxon>
    </lineage>
</organism>
<dbReference type="Pfam" id="PF00072">
    <property type="entry name" value="Response_reg"/>
    <property type="match status" value="1"/>
</dbReference>
<dbReference type="SUPFAM" id="SSF52172">
    <property type="entry name" value="CheY-like"/>
    <property type="match status" value="1"/>
</dbReference>
<evidence type="ECO:0000256" key="1">
    <source>
        <dbReference type="ARBA" id="ARBA00022553"/>
    </source>
</evidence>